<keyword evidence="2" id="KW-0378">Hydrolase</keyword>
<dbReference type="SUPFAM" id="SSF52540">
    <property type="entry name" value="P-loop containing nucleoside triphosphate hydrolases"/>
    <property type="match status" value="2"/>
</dbReference>
<proteinExistence type="predicted"/>
<evidence type="ECO:0000313" key="7">
    <source>
        <dbReference type="Proteomes" id="UP001365542"/>
    </source>
</evidence>
<organism evidence="6 7">
    <name type="scientific">Orbilia ellipsospora</name>
    <dbReference type="NCBI Taxonomy" id="2528407"/>
    <lineage>
        <taxon>Eukaryota</taxon>
        <taxon>Fungi</taxon>
        <taxon>Dikarya</taxon>
        <taxon>Ascomycota</taxon>
        <taxon>Pezizomycotina</taxon>
        <taxon>Orbiliomycetes</taxon>
        <taxon>Orbiliales</taxon>
        <taxon>Orbiliaceae</taxon>
        <taxon>Orbilia</taxon>
    </lineage>
</organism>
<dbReference type="InterPro" id="IPR050628">
    <property type="entry name" value="SNF2_RAD54_helicase_TF"/>
</dbReference>
<dbReference type="InterPro" id="IPR049730">
    <property type="entry name" value="SNF2/RAD54-like_C"/>
</dbReference>
<dbReference type="EMBL" id="JAVHJO010000010">
    <property type="protein sequence ID" value="KAK6535263.1"/>
    <property type="molecule type" value="Genomic_DNA"/>
</dbReference>
<evidence type="ECO:0000259" key="5">
    <source>
        <dbReference type="PROSITE" id="PS51194"/>
    </source>
</evidence>
<evidence type="ECO:0000256" key="4">
    <source>
        <dbReference type="SAM" id="MobiDB-lite"/>
    </source>
</evidence>
<dbReference type="GO" id="GO:0008094">
    <property type="term" value="F:ATP-dependent activity, acting on DNA"/>
    <property type="evidence" value="ECO:0007669"/>
    <property type="project" value="TreeGrafter"/>
</dbReference>
<keyword evidence="3" id="KW-0067">ATP-binding</keyword>
<feature type="region of interest" description="Disordered" evidence="4">
    <location>
        <begin position="976"/>
        <end position="1007"/>
    </location>
</feature>
<sequence length="1109" mass="123707">MAPQPDQSIIDIFNTLPSPAPTLESHNPFHAEILQTLLDESEQIPGLRTKPFKYQRRSAALMFQREQGIRYRESEVLSRKTTSTTTIPGDSGTGSRGRSTDEQNEGDVYYDSRIGGILAEEMGSGKTLICLLLILASKYLKVEMPGHTLHRSPTIDLTEGDNEAGDDNTGVPSLLTLSIRAIMTQGVPWKDRIPDYHERLSALINHQHIKHKWDSYQITRATSSRLAQKDVTDVYLSSATIVVVPGNLMIQWEDEILKHTLPPEQGGLRYAKVMDRGPIPSIEEILGLDILLISRTRFDKEIQDGQDGLGRRRHAGVAMKCACDLKNSRSMERNCVCPTEEGYYSSPLMSVHFKRIIVDEGHSMASSKSNSVLVADKLHVNSKWAVTGTPSSGLYSRNTTVSGEEEEVDSSIKVSEASDLRRIGDLITHFLKLPPYDTKKVRWPNKVYEALSTGLLRSVLERVMIRHRISDIEAEVSLPPLHQKFVYVKPGFYEKLTLNLFLAQLATNEVTSERCDQDWLFHHTQRRHLNDFVNNMRECAFFWTGLNRKSVVEMRDNAVKYLAGEKVKLGADRELLRSVVRTAEMALGSRLWETLSVFHEMGYSIKCLPETVRQAWAMDPTVAFGEQEALLGGAQMMTMQKMVSKNAYSSKDIAAVLTLEGEFSMPVHRESTAARDHIIGQKETGAITDAQYELLLKQNKVPQRSLQSKQTKHKKSPKKASPSKTRRNSSSGNGILKKGKKASTDEYLPVDSPLVDTTVTGVASAKLAYLISKVLQYQKDEKILIFYETDQVAFYIAEALSVVGVNYLLYSKTGLDIHRKAEYLVTFNTTEIFRVFLLDVSQAAQGIHLGSASRVFFVNPIWQPPSVLAQAMKRAHRIGQTKPVYVETLILKDTIEETIFNRKNQMNENDFRGKKLMVDDEGLRNLLTKEPFVDIIEGNEDTFARLEVPQGMFGEGKIGDLPEHPDLDIVTLKREEGGSGTSSVQNGSVAASRAGTPVVTTAEPEGTKVKKGKKRVGFAAMEDNAEDVPVRGVRFSSDDTPADGTTRRVSLFGGKNGFFEDIPTPSEVSTSATIQMADSGPALQKRGHECAEEQEGMVFKRVKFVDAEV</sequence>
<dbReference type="PROSITE" id="PS51194">
    <property type="entry name" value="HELICASE_CTER"/>
    <property type="match status" value="1"/>
</dbReference>
<gene>
    <name evidence="6" type="ORF">TWF694_001731</name>
</gene>
<dbReference type="InterPro" id="IPR014001">
    <property type="entry name" value="Helicase_ATP-bd"/>
</dbReference>
<dbReference type="InterPro" id="IPR027417">
    <property type="entry name" value="P-loop_NTPase"/>
</dbReference>
<feature type="compositionally biased region" description="Polar residues" evidence="4">
    <location>
        <begin position="79"/>
        <end position="88"/>
    </location>
</feature>
<feature type="region of interest" description="Disordered" evidence="4">
    <location>
        <begin position="73"/>
        <end position="106"/>
    </location>
</feature>
<dbReference type="CDD" id="cd18793">
    <property type="entry name" value="SF2_C_SNF"/>
    <property type="match status" value="1"/>
</dbReference>
<dbReference type="Gene3D" id="3.40.50.300">
    <property type="entry name" value="P-loop containing nucleotide triphosphate hydrolases"/>
    <property type="match status" value="2"/>
</dbReference>
<dbReference type="Pfam" id="PF00271">
    <property type="entry name" value="Helicase_C"/>
    <property type="match status" value="1"/>
</dbReference>
<evidence type="ECO:0000256" key="3">
    <source>
        <dbReference type="ARBA" id="ARBA00022840"/>
    </source>
</evidence>
<name>A0AAV9X4M8_9PEZI</name>
<dbReference type="GO" id="GO:0006281">
    <property type="term" value="P:DNA repair"/>
    <property type="evidence" value="ECO:0007669"/>
    <property type="project" value="TreeGrafter"/>
</dbReference>
<feature type="region of interest" description="Disordered" evidence="4">
    <location>
        <begin position="702"/>
        <end position="740"/>
    </location>
</feature>
<dbReference type="GO" id="GO:0005524">
    <property type="term" value="F:ATP binding"/>
    <property type="evidence" value="ECO:0007669"/>
    <property type="project" value="UniProtKB-KW"/>
</dbReference>
<dbReference type="PANTHER" id="PTHR45626:SF51">
    <property type="entry name" value="SNF2-RELATED DOMAIN-CONTAINING PROTEIN"/>
    <property type="match status" value="1"/>
</dbReference>
<dbReference type="InterPro" id="IPR001650">
    <property type="entry name" value="Helicase_C-like"/>
</dbReference>
<dbReference type="Pfam" id="PF00176">
    <property type="entry name" value="SNF2-rel_dom"/>
    <property type="match status" value="1"/>
</dbReference>
<keyword evidence="7" id="KW-1185">Reference proteome</keyword>
<dbReference type="SMART" id="SM00487">
    <property type="entry name" value="DEXDc"/>
    <property type="match status" value="1"/>
</dbReference>
<keyword evidence="1" id="KW-0547">Nucleotide-binding</keyword>
<dbReference type="GO" id="GO:0005634">
    <property type="term" value="C:nucleus"/>
    <property type="evidence" value="ECO:0007669"/>
    <property type="project" value="TreeGrafter"/>
</dbReference>
<accession>A0AAV9X4M8</accession>
<dbReference type="Proteomes" id="UP001365542">
    <property type="component" value="Unassembled WGS sequence"/>
</dbReference>
<comment type="caution">
    <text evidence="6">The sequence shown here is derived from an EMBL/GenBank/DDBJ whole genome shotgun (WGS) entry which is preliminary data.</text>
</comment>
<dbReference type="PANTHER" id="PTHR45626">
    <property type="entry name" value="TRANSCRIPTION TERMINATION FACTOR 2-RELATED"/>
    <property type="match status" value="1"/>
</dbReference>
<protein>
    <recommendedName>
        <fullName evidence="5">Helicase C-terminal domain-containing protein</fullName>
    </recommendedName>
</protein>
<dbReference type="AlphaFoldDB" id="A0AAV9X4M8"/>
<evidence type="ECO:0000256" key="1">
    <source>
        <dbReference type="ARBA" id="ARBA00022741"/>
    </source>
</evidence>
<evidence type="ECO:0000256" key="2">
    <source>
        <dbReference type="ARBA" id="ARBA00022801"/>
    </source>
</evidence>
<dbReference type="GO" id="GO:0016787">
    <property type="term" value="F:hydrolase activity"/>
    <property type="evidence" value="ECO:0007669"/>
    <property type="project" value="UniProtKB-KW"/>
</dbReference>
<dbReference type="InterPro" id="IPR000330">
    <property type="entry name" value="SNF2_N"/>
</dbReference>
<evidence type="ECO:0000313" key="6">
    <source>
        <dbReference type="EMBL" id="KAK6535263.1"/>
    </source>
</evidence>
<feature type="domain" description="Helicase C-terminal" evidence="5">
    <location>
        <begin position="766"/>
        <end position="927"/>
    </location>
</feature>
<reference evidence="6 7" key="1">
    <citation type="submission" date="2019-10" db="EMBL/GenBank/DDBJ databases">
        <authorList>
            <person name="Palmer J.M."/>
        </authorList>
    </citation>
    <scope>NUCLEOTIDE SEQUENCE [LARGE SCALE GENOMIC DNA]</scope>
    <source>
        <strain evidence="6 7">TWF694</strain>
    </source>
</reference>